<evidence type="ECO:0000256" key="1">
    <source>
        <dbReference type="SAM" id="MobiDB-lite"/>
    </source>
</evidence>
<feature type="compositionally biased region" description="Low complexity" evidence="1">
    <location>
        <begin position="54"/>
        <end position="120"/>
    </location>
</feature>
<evidence type="ECO:0000313" key="5">
    <source>
        <dbReference type="Proteomes" id="UP001138997"/>
    </source>
</evidence>
<organism evidence="4 5">
    <name type="scientific">Kineosporia babensis</name>
    <dbReference type="NCBI Taxonomy" id="499548"/>
    <lineage>
        <taxon>Bacteria</taxon>
        <taxon>Bacillati</taxon>
        <taxon>Actinomycetota</taxon>
        <taxon>Actinomycetes</taxon>
        <taxon>Kineosporiales</taxon>
        <taxon>Kineosporiaceae</taxon>
        <taxon>Kineosporia</taxon>
    </lineage>
</organism>
<dbReference type="Pfam" id="PF12089">
    <property type="entry name" value="DUF3566"/>
    <property type="match status" value="1"/>
</dbReference>
<dbReference type="InterPro" id="IPR021949">
    <property type="entry name" value="DUF3566_TM"/>
</dbReference>
<protein>
    <submittedName>
        <fullName evidence="4">DUF3566 domain-containing protein</fullName>
    </submittedName>
</protein>
<gene>
    <name evidence="4" type="ORF">LR394_39880</name>
</gene>
<evidence type="ECO:0000313" key="4">
    <source>
        <dbReference type="EMBL" id="MCD5317073.1"/>
    </source>
</evidence>
<name>A0A9X1NQ24_9ACTN</name>
<feature type="compositionally biased region" description="Low complexity" evidence="1">
    <location>
        <begin position="181"/>
        <end position="206"/>
    </location>
</feature>
<dbReference type="RefSeq" id="WP_231449924.1">
    <property type="nucleotide sequence ID" value="NZ_JAJOMB010000041.1"/>
</dbReference>
<dbReference type="Proteomes" id="UP001138997">
    <property type="component" value="Unassembled WGS sequence"/>
</dbReference>
<feature type="transmembrane region" description="Helical" evidence="2">
    <location>
        <begin position="343"/>
        <end position="371"/>
    </location>
</feature>
<sequence length="386" mass="37507">MTTDASPSVSGGGGNKPSSSGGPAKGRPAGNGGPARPGNNAPSGSAPAGPPARPAANGGAPARPGQAPAQPPRNNQPGSKPAGNGAPARPAAASSGANAPAVKRTPGAPSGPGARPSSSGDATRPVPPGSKPAAKPSSSPAESAAARAVANGGSNARSNVPNRPGTSNNGQGSQGDSTKKAAAAAPAGLRPQAAPAGSPAPSAARPTGNSPRPSSAPRPMTQPRPSGGENWSEQGSPNGRPEQGGGGGSYQTATDERAGAEADAPRVARLTLASIDVWSALKISFLLSVASAIALVIAVSVLWLVLSAMGVFDSLNEMLNTLGLDQSGESSFDIYNYVGFTKVLSISIVLGAVNALIMTALSTVGVLLYNLSSGLVGGVRVTLSDD</sequence>
<comment type="caution">
    <text evidence="4">The sequence shown here is derived from an EMBL/GenBank/DDBJ whole genome shotgun (WGS) entry which is preliminary data.</text>
</comment>
<feature type="compositionally biased region" description="Polar residues" evidence="1">
    <location>
        <begin position="158"/>
        <end position="176"/>
    </location>
</feature>
<reference evidence="4" key="1">
    <citation type="submission" date="2021-11" db="EMBL/GenBank/DDBJ databases">
        <title>Streptomyces corallinus and Kineosporia corallina sp. nov., two new coral-derived marine actinobacteria.</title>
        <authorList>
            <person name="Buangrab K."/>
            <person name="Sutthacheep M."/>
            <person name="Yeemin T."/>
            <person name="Harunari E."/>
            <person name="Igarashi Y."/>
            <person name="Sripreechasak P."/>
            <person name="Kanchanasin P."/>
            <person name="Tanasupawat S."/>
            <person name="Phongsopitanun W."/>
        </authorList>
    </citation>
    <scope>NUCLEOTIDE SEQUENCE</scope>
    <source>
        <strain evidence="4">JCM 31032</strain>
    </source>
</reference>
<dbReference type="EMBL" id="JAJOMB010000041">
    <property type="protein sequence ID" value="MCD5317073.1"/>
    <property type="molecule type" value="Genomic_DNA"/>
</dbReference>
<feature type="region of interest" description="Disordered" evidence="1">
    <location>
        <begin position="1"/>
        <end position="261"/>
    </location>
</feature>
<feature type="transmembrane region" description="Helical" evidence="2">
    <location>
        <begin position="285"/>
        <end position="312"/>
    </location>
</feature>
<keyword evidence="2" id="KW-0812">Transmembrane</keyword>
<keyword evidence="5" id="KW-1185">Reference proteome</keyword>
<feature type="domain" description="DUF3566" evidence="3">
    <location>
        <begin position="266"/>
        <end position="385"/>
    </location>
</feature>
<feature type="compositionally biased region" description="Low complexity" evidence="1">
    <location>
        <begin position="36"/>
        <end position="47"/>
    </location>
</feature>
<dbReference type="AlphaFoldDB" id="A0A9X1NQ24"/>
<feature type="compositionally biased region" description="Low complexity" evidence="1">
    <location>
        <begin position="16"/>
        <end position="28"/>
    </location>
</feature>
<accession>A0A9X1NQ24</accession>
<evidence type="ECO:0000259" key="3">
    <source>
        <dbReference type="Pfam" id="PF12089"/>
    </source>
</evidence>
<feature type="compositionally biased region" description="Low complexity" evidence="1">
    <location>
        <begin position="131"/>
        <end position="157"/>
    </location>
</feature>
<keyword evidence="2" id="KW-0472">Membrane</keyword>
<proteinExistence type="predicted"/>
<keyword evidence="2" id="KW-1133">Transmembrane helix</keyword>
<evidence type="ECO:0000256" key="2">
    <source>
        <dbReference type="SAM" id="Phobius"/>
    </source>
</evidence>